<keyword evidence="1" id="KW-0805">Transcription regulation</keyword>
<dbReference type="PANTHER" id="PTHR43280">
    <property type="entry name" value="ARAC-FAMILY TRANSCRIPTIONAL REGULATOR"/>
    <property type="match status" value="1"/>
</dbReference>
<dbReference type="InterPro" id="IPR009057">
    <property type="entry name" value="Homeodomain-like_sf"/>
</dbReference>
<dbReference type="InterPro" id="IPR014710">
    <property type="entry name" value="RmlC-like_jellyroll"/>
</dbReference>
<evidence type="ECO:0000313" key="5">
    <source>
        <dbReference type="EMBL" id="OKP90952.1"/>
    </source>
</evidence>
<dbReference type="InterPro" id="IPR003313">
    <property type="entry name" value="AraC-bd"/>
</dbReference>
<dbReference type="CDD" id="cd02208">
    <property type="entry name" value="cupin_RmlC-like"/>
    <property type="match status" value="1"/>
</dbReference>
<dbReference type="PROSITE" id="PS01124">
    <property type="entry name" value="HTH_ARAC_FAMILY_2"/>
    <property type="match status" value="1"/>
</dbReference>
<gene>
    <name evidence="5" type="ORF">A3844_03615</name>
</gene>
<proteinExistence type="predicted"/>
<dbReference type="Pfam" id="PF12833">
    <property type="entry name" value="HTH_18"/>
    <property type="match status" value="1"/>
</dbReference>
<evidence type="ECO:0000256" key="3">
    <source>
        <dbReference type="ARBA" id="ARBA00023163"/>
    </source>
</evidence>
<keyword evidence="2" id="KW-0238">DNA-binding</keyword>
<dbReference type="Gene3D" id="2.60.120.10">
    <property type="entry name" value="Jelly Rolls"/>
    <property type="match status" value="1"/>
</dbReference>
<dbReference type="PROSITE" id="PS00041">
    <property type="entry name" value="HTH_ARAC_FAMILY_1"/>
    <property type="match status" value="1"/>
</dbReference>
<evidence type="ECO:0000259" key="4">
    <source>
        <dbReference type="PROSITE" id="PS01124"/>
    </source>
</evidence>
<organism evidence="5 6">
    <name type="scientific">Paenibacillus helianthi</name>
    <dbReference type="NCBI Taxonomy" id="1349432"/>
    <lineage>
        <taxon>Bacteria</taxon>
        <taxon>Bacillati</taxon>
        <taxon>Bacillota</taxon>
        <taxon>Bacilli</taxon>
        <taxon>Bacillales</taxon>
        <taxon>Paenibacillaceae</taxon>
        <taxon>Paenibacillus</taxon>
    </lineage>
</organism>
<dbReference type="InterPro" id="IPR020449">
    <property type="entry name" value="Tscrpt_reg_AraC-type_HTH"/>
</dbReference>
<keyword evidence="3" id="KW-0804">Transcription</keyword>
<dbReference type="EMBL" id="LVWI01000002">
    <property type="protein sequence ID" value="OKP90952.1"/>
    <property type="molecule type" value="Genomic_DNA"/>
</dbReference>
<dbReference type="SUPFAM" id="SSF46689">
    <property type="entry name" value="Homeodomain-like"/>
    <property type="match status" value="2"/>
</dbReference>
<dbReference type="InterPro" id="IPR018062">
    <property type="entry name" value="HTH_AraC-typ_CS"/>
</dbReference>
<dbReference type="PRINTS" id="PR00032">
    <property type="entry name" value="HTHARAC"/>
</dbReference>
<evidence type="ECO:0000313" key="6">
    <source>
        <dbReference type="Proteomes" id="UP000186058"/>
    </source>
</evidence>
<dbReference type="Pfam" id="PF02311">
    <property type="entry name" value="AraC_binding"/>
    <property type="match status" value="1"/>
</dbReference>
<dbReference type="SMART" id="SM00342">
    <property type="entry name" value="HTH_ARAC"/>
    <property type="match status" value="1"/>
</dbReference>
<dbReference type="InterPro" id="IPR037923">
    <property type="entry name" value="HTH-like"/>
</dbReference>
<sequence length="292" mass="33679">MESFEDQPYPWKKEHTDIPENLFPINVFHIYFPDRSIIPPHWHNHLEWILITKGSFRVQVGPNSSELVRGEVAFVGQPQIHAAYPTEDGSELYAIVFNEALLNGMRDYTEIQYIRPLLAGEILLPAFYLIHEPVTKSIRECMERIILSYQNKTFGYELCIKGDLFSSLGLAYPLAEFTSPNSKAAHGETGIQPVLIHLSNHFHEPLTVEEAARICCVTPNYFCHLFKKTTGKTLIEYVNMLRIHEACRLLQLNRHSIQEVAYKVGFSNLTYFGRMFKRITAMTPSVYITHFI</sequence>
<feature type="domain" description="HTH araC/xylS-type" evidence="4">
    <location>
        <begin position="192"/>
        <end position="290"/>
    </location>
</feature>
<keyword evidence="6" id="KW-1185">Reference proteome</keyword>
<accession>A0ABX3EVF7</accession>
<evidence type="ECO:0000256" key="2">
    <source>
        <dbReference type="ARBA" id="ARBA00023125"/>
    </source>
</evidence>
<comment type="caution">
    <text evidence="5">The sequence shown here is derived from an EMBL/GenBank/DDBJ whole genome shotgun (WGS) entry which is preliminary data.</text>
</comment>
<name>A0ABX3EVF7_9BACL</name>
<protein>
    <recommendedName>
        <fullName evidence="4">HTH araC/xylS-type domain-containing protein</fullName>
    </recommendedName>
</protein>
<dbReference type="SUPFAM" id="SSF51215">
    <property type="entry name" value="Regulatory protein AraC"/>
    <property type="match status" value="1"/>
</dbReference>
<dbReference type="RefSeq" id="WP_074106650.1">
    <property type="nucleotide sequence ID" value="NZ_LVWI01000002.1"/>
</dbReference>
<reference evidence="5 6" key="1">
    <citation type="submission" date="2016-03" db="EMBL/GenBank/DDBJ databases">
        <authorList>
            <person name="Sant'Anna F.H."/>
            <person name="Ambrosini A."/>
            <person name="Souza R."/>
            <person name="Bach E."/>
            <person name="Fernandes G."/>
            <person name="Balsanelli E."/>
            <person name="Baura V.A."/>
            <person name="Souza E.M."/>
            <person name="Passaglia L."/>
        </authorList>
    </citation>
    <scope>NUCLEOTIDE SEQUENCE [LARGE SCALE GENOMIC DNA]</scope>
    <source>
        <strain evidence="5 6">P26E</strain>
    </source>
</reference>
<dbReference type="Gene3D" id="1.10.10.60">
    <property type="entry name" value="Homeodomain-like"/>
    <property type="match status" value="2"/>
</dbReference>
<dbReference type="PANTHER" id="PTHR43280:SF28">
    <property type="entry name" value="HTH-TYPE TRANSCRIPTIONAL ACTIVATOR RHAS"/>
    <property type="match status" value="1"/>
</dbReference>
<dbReference type="Proteomes" id="UP000186058">
    <property type="component" value="Unassembled WGS sequence"/>
</dbReference>
<dbReference type="InterPro" id="IPR018060">
    <property type="entry name" value="HTH_AraC"/>
</dbReference>
<evidence type="ECO:0000256" key="1">
    <source>
        <dbReference type="ARBA" id="ARBA00023015"/>
    </source>
</evidence>